<evidence type="ECO:0000313" key="2">
    <source>
        <dbReference type="EMBL" id="MDO9707327.1"/>
    </source>
</evidence>
<feature type="domain" description="Methyltransferase type 11" evidence="1">
    <location>
        <begin position="82"/>
        <end position="130"/>
    </location>
</feature>
<comment type="caution">
    <text evidence="2">The sequence shown here is derived from an EMBL/GenBank/DDBJ whole genome shotgun (WGS) entry which is preliminary data.</text>
</comment>
<proteinExistence type="predicted"/>
<keyword evidence="3" id="KW-1185">Reference proteome</keyword>
<sequence>MSHEVHGLGNFYATPAGLVTARLLRDRLRLLWPSLPGQSVLGLGYASPFLRLWRAEAARCVAVVPTPLPRWRWPRSAASCTAVAEEDALPFPDLMFDRILLVHGLETAENTRRMLREAWRVLKDDGRLIVVAPNRLGLWAHLDRTPFGHGQPYSPNQLEGLLRRQMFLAERRDLALFVPPFRTRLLLRGAGAWERLGRQVCPRLAGVILIEAVKDFCEAIPAGAAKAPARRVVVAEGV</sequence>
<keyword evidence="2" id="KW-0808">Transferase</keyword>
<evidence type="ECO:0000259" key="1">
    <source>
        <dbReference type="Pfam" id="PF08241"/>
    </source>
</evidence>
<dbReference type="GO" id="GO:0008168">
    <property type="term" value="F:methyltransferase activity"/>
    <property type="evidence" value="ECO:0007669"/>
    <property type="project" value="UniProtKB-KW"/>
</dbReference>
<reference evidence="2 3" key="1">
    <citation type="submission" date="2023-08" db="EMBL/GenBank/DDBJ databases">
        <title>The draft genome sequence of Paracraurococcus sp. LOR1-02.</title>
        <authorList>
            <person name="Kingkaew E."/>
            <person name="Tanasupawat S."/>
        </authorList>
    </citation>
    <scope>NUCLEOTIDE SEQUENCE [LARGE SCALE GENOMIC DNA]</scope>
    <source>
        <strain evidence="2 3">LOR1-02</strain>
    </source>
</reference>
<evidence type="ECO:0000313" key="3">
    <source>
        <dbReference type="Proteomes" id="UP001243009"/>
    </source>
</evidence>
<dbReference type="Gene3D" id="3.40.50.150">
    <property type="entry name" value="Vaccinia Virus protein VP39"/>
    <property type="match status" value="1"/>
</dbReference>
<dbReference type="GO" id="GO:0032259">
    <property type="term" value="P:methylation"/>
    <property type="evidence" value="ECO:0007669"/>
    <property type="project" value="UniProtKB-KW"/>
</dbReference>
<organism evidence="2 3">
    <name type="scientific">Paracraurococcus lichenis</name>
    <dbReference type="NCBI Taxonomy" id="3064888"/>
    <lineage>
        <taxon>Bacteria</taxon>
        <taxon>Pseudomonadati</taxon>
        <taxon>Pseudomonadota</taxon>
        <taxon>Alphaproteobacteria</taxon>
        <taxon>Acetobacterales</taxon>
        <taxon>Roseomonadaceae</taxon>
        <taxon>Paracraurococcus</taxon>
    </lineage>
</organism>
<dbReference type="RefSeq" id="WP_305102192.1">
    <property type="nucleotide sequence ID" value="NZ_JAUTWS010000002.1"/>
</dbReference>
<dbReference type="EMBL" id="JAUTWS010000002">
    <property type="protein sequence ID" value="MDO9707327.1"/>
    <property type="molecule type" value="Genomic_DNA"/>
</dbReference>
<dbReference type="InterPro" id="IPR013216">
    <property type="entry name" value="Methyltransf_11"/>
</dbReference>
<protein>
    <submittedName>
        <fullName evidence="2">Methyltransferase domain-containing protein</fullName>
    </submittedName>
</protein>
<keyword evidence="2" id="KW-0489">Methyltransferase</keyword>
<dbReference type="Pfam" id="PF08241">
    <property type="entry name" value="Methyltransf_11"/>
    <property type="match status" value="1"/>
</dbReference>
<gene>
    <name evidence="2" type="ORF">Q7A36_03150</name>
</gene>
<dbReference type="Proteomes" id="UP001243009">
    <property type="component" value="Unassembled WGS sequence"/>
</dbReference>
<dbReference type="SUPFAM" id="SSF53335">
    <property type="entry name" value="S-adenosyl-L-methionine-dependent methyltransferases"/>
    <property type="match status" value="1"/>
</dbReference>
<dbReference type="InterPro" id="IPR029063">
    <property type="entry name" value="SAM-dependent_MTases_sf"/>
</dbReference>
<accession>A0ABT9DTU6</accession>
<name>A0ABT9DTU6_9PROT</name>